<dbReference type="RefSeq" id="WP_184007632.1">
    <property type="nucleotide sequence ID" value="NZ_JACIJS010000001.1"/>
</dbReference>
<dbReference type="SUPFAM" id="SSF47226">
    <property type="entry name" value="Histidine-containing phosphotransfer domain, HPT domain"/>
    <property type="match status" value="1"/>
</dbReference>
<organism evidence="1 2">
    <name type="scientific">Rubricella aquisinus</name>
    <dbReference type="NCBI Taxonomy" id="2028108"/>
    <lineage>
        <taxon>Bacteria</taxon>
        <taxon>Pseudomonadati</taxon>
        <taxon>Pseudomonadota</taxon>
        <taxon>Alphaproteobacteria</taxon>
        <taxon>Rhodobacterales</taxon>
        <taxon>Paracoccaceae</taxon>
        <taxon>Rubricella</taxon>
    </lineage>
</organism>
<reference evidence="1 2" key="1">
    <citation type="submission" date="2020-08" db="EMBL/GenBank/DDBJ databases">
        <title>Genomic Encyclopedia of Type Strains, Phase IV (KMG-IV): sequencing the most valuable type-strain genomes for metagenomic binning, comparative biology and taxonomic classification.</title>
        <authorList>
            <person name="Goeker M."/>
        </authorList>
    </citation>
    <scope>NUCLEOTIDE SEQUENCE [LARGE SCALE GENOMIC DNA]</scope>
    <source>
        <strain evidence="1 2">DSM 103377</strain>
    </source>
</reference>
<protein>
    <recommendedName>
        <fullName evidence="3">Hpt domain-containing protein</fullName>
    </recommendedName>
</protein>
<keyword evidence="2" id="KW-1185">Reference proteome</keyword>
<dbReference type="Proteomes" id="UP000553766">
    <property type="component" value="Unassembled WGS sequence"/>
</dbReference>
<gene>
    <name evidence="1" type="ORF">FHS89_000240</name>
</gene>
<sequence length="130" mass="13917">MGGVIRLPAQDAELVDMDTVLGLQRSMAPLEFSETLDRVIFVLTRDLSVTEHACHSGDWGQVKRYALGLGELSAEVGLMRLAMVARDLSRVADRADAAATGAVTARLVRLGEESLFALVSIADQGPDIHA</sequence>
<accession>A0A840WKQ1</accession>
<dbReference type="GO" id="GO:0000160">
    <property type="term" value="P:phosphorelay signal transduction system"/>
    <property type="evidence" value="ECO:0007669"/>
    <property type="project" value="InterPro"/>
</dbReference>
<evidence type="ECO:0000313" key="2">
    <source>
        <dbReference type="Proteomes" id="UP000553766"/>
    </source>
</evidence>
<proteinExistence type="predicted"/>
<evidence type="ECO:0000313" key="1">
    <source>
        <dbReference type="EMBL" id="MBB5514242.1"/>
    </source>
</evidence>
<dbReference type="InterPro" id="IPR036641">
    <property type="entry name" value="HPT_dom_sf"/>
</dbReference>
<dbReference type="EMBL" id="JACIJS010000001">
    <property type="protein sequence ID" value="MBB5514242.1"/>
    <property type="molecule type" value="Genomic_DNA"/>
</dbReference>
<comment type="caution">
    <text evidence="1">The sequence shown here is derived from an EMBL/GenBank/DDBJ whole genome shotgun (WGS) entry which is preliminary data.</text>
</comment>
<evidence type="ECO:0008006" key="3">
    <source>
        <dbReference type="Google" id="ProtNLM"/>
    </source>
</evidence>
<dbReference type="AlphaFoldDB" id="A0A840WKQ1"/>
<name>A0A840WKQ1_9RHOB</name>